<accession>A0A7L4ZGC5</accession>
<dbReference type="Proteomes" id="UP000464657">
    <property type="component" value="Chromosome"/>
</dbReference>
<dbReference type="EMBL" id="CP019288">
    <property type="protein sequence ID" value="QHI35763.1"/>
    <property type="molecule type" value="Genomic_DNA"/>
</dbReference>
<keyword evidence="1" id="KW-0472">Membrane</keyword>
<dbReference type="AlphaFoldDB" id="A0A7L4ZGC5"/>
<dbReference type="KEGG" id="kan:IMCC3317_11110"/>
<reference evidence="2 3" key="1">
    <citation type="journal article" date="2013" name="Int. J. Syst. Evol. Microbiol.">
        <title>Kordia antarctica sp. nov., isolated from Antarctic seawater.</title>
        <authorList>
            <person name="Baek K."/>
            <person name="Choi A."/>
            <person name="Kang I."/>
            <person name="Lee K."/>
            <person name="Cho J.C."/>
        </authorList>
    </citation>
    <scope>NUCLEOTIDE SEQUENCE [LARGE SCALE GENOMIC DNA]</scope>
    <source>
        <strain evidence="2 3">IMCC3317</strain>
    </source>
</reference>
<name>A0A7L4ZGC5_9FLAO</name>
<sequence length="58" mass="6814">METKIQEFSLSMFAVQIILIVVSILVVFIIAKLCYEKYKNIQFNETALQTKHTLKHQQ</sequence>
<keyword evidence="3" id="KW-1185">Reference proteome</keyword>
<keyword evidence="1" id="KW-0812">Transmembrane</keyword>
<proteinExistence type="predicted"/>
<evidence type="ECO:0000313" key="2">
    <source>
        <dbReference type="EMBL" id="QHI35763.1"/>
    </source>
</evidence>
<evidence type="ECO:0000313" key="3">
    <source>
        <dbReference type="Proteomes" id="UP000464657"/>
    </source>
</evidence>
<feature type="transmembrane region" description="Helical" evidence="1">
    <location>
        <begin position="12"/>
        <end position="35"/>
    </location>
</feature>
<organism evidence="2 3">
    <name type="scientific">Kordia antarctica</name>
    <dbReference type="NCBI Taxonomy" id="1218801"/>
    <lineage>
        <taxon>Bacteria</taxon>
        <taxon>Pseudomonadati</taxon>
        <taxon>Bacteroidota</taxon>
        <taxon>Flavobacteriia</taxon>
        <taxon>Flavobacteriales</taxon>
        <taxon>Flavobacteriaceae</taxon>
        <taxon>Kordia</taxon>
    </lineage>
</organism>
<gene>
    <name evidence="2" type="ORF">IMCC3317_11110</name>
</gene>
<keyword evidence="1" id="KW-1133">Transmembrane helix</keyword>
<evidence type="ECO:0000256" key="1">
    <source>
        <dbReference type="SAM" id="Phobius"/>
    </source>
</evidence>
<protein>
    <submittedName>
        <fullName evidence="2">Uncharacterized protein</fullName>
    </submittedName>
</protein>